<dbReference type="InterPro" id="IPR020892">
    <property type="entry name" value="Cyclophilin-type_PPIase_CS"/>
</dbReference>
<dbReference type="InterPro" id="IPR044666">
    <property type="entry name" value="Cyclophilin_A-like"/>
</dbReference>
<keyword evidence="3 5" id="KW-0413">Isomerase</keyword>
<organism evidence="7 8">
    <name type="scientific">Polysphondylium violaceum</name>
    <dbReference type="NCBI Taxonomy" id="133409"/>
    <lineage>
        <taxon>Eukaryota</taxon>
        <taxon>Amoebozoa</taxon>
        <taxon>Evosea</taxon>
        <taxon>Eumycetozoa</taxon>
        <taxon>Dictyostelia</taxon>
        <taxon>Dictyosteliales</taxon>
        <taxon>Dictyosteliaceae</taxon>
        <taxon>Polysphondylium</taxon>
    </lineage>
</organism>
<sequence length="160" mass="17762">MSVTLHTSLGDIKIEIHCDSVPLAAENFLALCASNYYDGTIFHRNIKGFMIQGGDPTGTGRGGESIWKRQFKDEFPPHLKHNVRGIVSMANSGPDSNGSQFFITYQKQRSLNKLYTVFGKVISGLEVLDLMEKVQVDENDRPLNEIVLKSVTIHANPLAN</sequence>
<reference evidence="7" key="1">
    <citation type="submission" date="2020-01" db="EMBL/GenBank/DDBJ databases">
        <title>Development of genomics and gene disruption for Polysphondylium violaceum indicates a role for the polyketide synthase stlB in stalk morphogenesis.</title>
        <authorList>
            <person name="Narita B."/>
            <person name="Kawabe Y."/>
            <person name="Kin K."/>
            <person name="Saito T."/>
            <person name="Gibbs R."/>
            <person name="Kuspa A."/>
            <person name="Muzny D."/>
            <person name="Queller D."/>
            <person name="Richards S."/>
            <person name="Strassman J."/>
            <person name="Sucgang R."/>
            <person name="Worley K."/>
            <person name="Schaap P."/>
        </authorList>
    </citation>
    <scope>NUCLEOTIDE SEQUENCE</scope>
    <source>
        <strain evidence="7">QSvi11</strain>
    </source>
</reference>
<evidence type="ECO:0000259" key="6">
    <source>
        <dbReference type="PROSITE" id="PS50072"/>
    </source>
</evidence>
<gene>
    <name evidence="7" type="ORF">CYY_006376</name>
</gene>
<evidence type="ECO:0000256" key="2">
    <source>
        <dbReference type="ARBA" id="ARBA00023110"/>
    </source>
</evidence>
<evidence type="ECO:0000313" key="7">
    <source>
        <dbReference type="EMBL" id="KAF2072298.1"/>
    </source>
</evidence>
<dbReference type="FunFam" id="2.40.100.10:FF:000012">
    <property type="entry name" value="Peptidyl-prolyl cis-trans isomerase"/>
    <property type="match status" value="1"/>
</dbReference>
<dbReference type="InterPro" id="IPR024936">
    <property type="entry name" value="Cyclophilin-type_PPIase"/>
</dbReference>
<dbReference type="InterPro" id="IPR002130">
    <property type="entry name" value="Cyclophilin-type_PPIase_dom"/>
</dbReference>
<dbReference type="GO" id="GO:0006457">
    <property type="term" value="P:protein folding"/>
    <property type="evidence" value="ECO:0007669"/>
    <property type="project" value="InterPro"/>
</dbReference>
<dbReference type="PROSITE" id="PS50072">
    <property type="entry name" value="CSA_PPIASE_2"/>
    <property type="match status" value="1"/>
</dbReference>
<dbReference type="EMBL" id="AJWJ01000292">
    <property type="protein sequence ID" value="KAF2072298.1"/>
    <property type="molecule type" value="Genomic_DNA"/>
</dbReference>
<dbReference type="PIRSF" id="PIRSF001467">
    <property type="entry name" value="Peptidylpro_ismrse"/>
    <property type="match status" value="1"/>
</dbReference>
<comment type="function">
    <text evidence="5">PPIases accelerate the folding of proteins. It catalyzes the cis-trans isomerization of proline imidic peptide bonds in oligopeptides.</text>
</comment>
<dbReference type="PROSITE" id="PS00170">
    <property type="entry name" value="CSA_PPIASE_1"/>
    <property type="match status" value="1"/>
</dbReference>
<dbReference type="Proteomes" id="UP000695562">
    <property type="component" value="Unassembled WGS sequence"/>
</dbReference>
<dbReference type="PRINTS" id="PR00153">
    <property type="entry name" value="CSAPPISMRASE"/>
</dbReference>
<dbReference type="CDD" id="cd01928">
    <property type="entry name" value="Cyclophilin_PPIL3_like"/>
    <property type="match status" value="1"/>
</dbReference>
<dbReference type="GO" id="GO:0003755">
    <property type="term" value="F:peptidyl-prolyl cis-trans isomerase activity"/>
    <property type="evidence" value="ECO:0007669"/>
    <property type="project" value="UniProtKB-UniRule"/>
</dbReference>
<protein>
    <recommendedName>
        <fullName evidence="5">Peptidyl-prolyl cis-trans isomerase</fullName>
        <shortName evidence="5">PPIase</shortName>
        <ecNumber evidence="5">5.2.1.8</ecNumber>
    </recommendedName>
</protein>
<evidence type="ECO:0000256" key="1">
    <source>
        <dbReference type="ARBA" id="ARBA00000971"/>
    </source>
</evidence>
<dbReference type="OrthoDB" id="271386at2759"/>
<dbReference type="InterPro" id="IPR029000">
    <property type="entry name" value="Cyclophilin-like_dom_sf"/>
</dbReference>
<dbReference type="Pfam" id="PF00160">
    <property type="entry name" value="Pro_isomerase"/>
    <property type="match status" value="1"/>
</dbReference>
<dbReference type="Gene3D" id="2.40.100.10">
    <property type="entry name" value="Cyclophilin-like"/>
    <property type="match status" value="1"/>
</dbReference>
<comment type="catalytic activity">
    <reaction evidence="1 5">
        <text>[protein]-peptidylproline (omega=180) = [protein]-peptidylproline (omega=0)</text>
        <dbReference type="Rhea" id="RHEA:16237"/>
        <dbReference type="Rhea" id="RHEA-COMP:10747"/>
        <dbReference type="Rhea" id="RHEA-COMP:10748"/>
        <dbReference type="ChEBI" id="CHEBI:83833"/>
        <dbReference type="ChEBI" id="CHEBI:83834"/>
        <dbReference type="EC" id="5.2.1.8"/>
    </reaction>
</comment>
<dbReference type="PANTHER" id="PTHR45625:SF2">
    <property type="entry name" value="PEPTIDYL-PROLYL CIS-TRANS ISOMERASE-LIKE 3"/>
    <property type="match status" value="1"/>
</dbReference>
<evidence type="ECO:0000313" key="8">
    <source>
        <dbReference type="Proteomes" id="UP000695562"/>
    </source>
</evidence>
<dbReference type="GO" id="GO:0071013">
    <property type="term" value="C:catalytic step 2 spliceosome"/>
    <property type="evidence" value="ECO:0007669"/>
    <property type="project" value="TreeGrafter"/>
</dbReference>
<keyword evidence="8" id="KW-1185">Reference proteome</keyword>
<evidence type="ECO:0000256" key="4">
    <source>
        <dbReference type="ARBA" id="ARBA00038286"/>
    </source>
</evidence>
<accession>A0A8J4UZ07</accession>
<keyword evidence="2 5" id="KW-0697">Rotamase</keyword>
<comment type="caution">
    <text evidence="7">The sequence shown here is derived from an EMBL/GenBank/DDBJ whole genome shotgun (WGS) entry which is preliminary data.</text>
</comment>
<evidence type="ECO:0000256" key="3">
    <source>
        <dbReference type="ARBA" id="ARBA00023235"/>
    </source>
</evidence>
<name>A0A8J4UZ07_9MYCE</name>
<feature type="domain" description="PPIase cyclophilin-type" evidence="6">
    <location>
        <begin position="6"/>
        <end position="153"/>
    </location>
</feature>
<comment type="similarity">
    <text evidence="4">Belongs to the cyclophilin-type PPIase family. PPIL3 subfamily.</text>
</comment>
<dbReference type="PANTHER" id="PTHR45625">
    <property type="entry name" value="PEPTIDYL-PROLYL CIS-TRANS ISOMERASE-RELATED"/>
    <property type="match status" value="1"/>
</dbReference>
<dbReference type="EC" id="5.2.1.8" evidence="5"/>
<dbReference type="SUPFAM" id="SSF50891">
    <property type="entry name" value="Cyclophilin-like"/>
    <property type="match status" value="1"/>
</dbReference>
<proteinExistence type="inferred from homology"/>
<dbReference type="AlphaFoldDB" id="A0A8J4UZ07"/>
<evidence type="ECO:0000256" key="5">
    <source>
        <dbReference type="RuleBase" id="RU363019"/>
    </source>
</evidence>